<accession>A0A7Z0D8F2</accession>
<keyword evidence="2" id="KW-0812">Transmembrane</keyword>
<gene>
    <name evidence="3" type="ORF">GGQ54_001234</name>
</gene>
<feature type="compositionally biased region" description="Basic and acidic residues" evidence="1">
    <location>
        <begin position="211"/>
        <end position="233"/>
    </location>
</feature>
<feature type="region of interest" description="Disordered" evidence="1">
    <location>
        <begin position="169"/>
        <end position="309"/>
    </location>
</feature>
<evidence type="ECO:0000313" key="4">
    <source>
        <dbReference type="Proteomes" id="UP000527616"/>
    </source>
</evidence>
<evidence type="ECO:0008006" key="5">
    <source>
        <dbReference type="Google" id="ProtNLM"/>
    </source>
</evidence>
<feature type="compositionally biased region" description="Pro residues" evidence="1">
    <location>
        <begin position="262"/>
        <end position="286"/>
    </location>
</feature>
<organism evidence="3 4">
    <name type="scientific">Naumannella cuiyingiana</name>
    <dbReference type="NCBI Taxonomy" id="1347891"/>
    <lineage>
        <taxon>Bacteria</taxon>
        <taxon>Bacillati</taxon>
        <taxon>Actinomycetota</taxon>
        <taxon>Actinomycetes</taxon>
        <taxon>Propionibacteriales</taxon>
        <taxon>Propionibacteriaceae</taxon>
        <taxon>Naumannella</taxon>
    </lineage>
</organism>
<dbReference type="RefSeq" id="WP_218843726.1">
    <property type="nucleotide sequence ID" value="NZ_JACBZS010000001.1"/>
</dbReference>
<feature type="transmembrane region" description="Helical" evidence="2">
    <location>
        <begin position="316"/>
        <end position="340"/>
    </location>
</feature>
<dbReference type="EMBL" id="JACBZS010000001">
    <property type="protein sequence ID" value="NYI70674.1"/>
    <property type="molecule type" value="Genomic_DNA"/>
</dbReference>
<keyword evidence="2" id="KW-0472">Membrane</keyword>
<protein>
    <recommendedName>
        <fullName evidence="5">Flagellar hook-length control protein FliK</fullName>
    </recommendedName>
</protein>
<keyword evidence="2" id="KW-1133">Transmembrane helix</keyword>
<dbReference type="Proteomes" id="UP000527616">
    <property type="component" value="Unassembled WGS sequence"/>
</dbReference>
<evidence type="ECO:0000313" key="3">
    <source>
        <dbReference type="EMBL" id="NYI70674.1"/>
    </source>
</evidence>
<sequence>MRGTGGGASRVLAAAAVLALLITGAAAWLAPQRARAAGYAGYCKDAKGVTVVVDFQALGGQTIVRCAPNFGSGTGLDALRRAGLDIEGVRRWGDQFICRIAGRPSATEQLAVTGNPGYRERCIDTPPAKAYWSYWHATNGGSWTYSQWGVKNRQAIVGGFEGWSFSLNATAETNPRPRVSPRRPNSEKQAPRTEPAPRGNDPRAQQPEVAEGERGRREDSGEGTPKARPERRTTAAPSPHRGSSPGRSPRPSPTGARTPTPTSGPTPSRTPTPSQTPTPAGTPTPSPAAVETRTDPARGSADGARRLPTATVVGGVPVGTIAGIGAVAGVGAVGGGIMLWRRFGP</sequence>
<evidence type="ECO:0000256" key="1">
    <source>
        <dbReference type="SAM" id="MobiDB-lite"/>
    </source>
</evidence>
<dbReference type="AlphaFoldDB" id="A0A7Z0D8F2"/>
<reference evidence="3 4" key="1">
    <citation type="submission" date="2020-07" db="EMBL/GenBank/DDBJ databases">
        <title>Sequencing the genomes of 1000 actinobacteria strains.</title>
        <authorList>
            <person name="Klenk H.-P."/>
        </authorList>
    </citation>
    <scope>NUCLEOTIDE SEQUENCE [LARGE SCALE GENOMIC DNA]</scope>
    <source>
        <strain evidence="3 4">DSM 103164</strain>
    </source>
</reference>
<proteinExistence type="predicted"/>
<evidence type="ECO:0000256" key="2">
    <source>
        <dbReference type="SAM" id="Phobius"/>
    </source>
</evidence>
<name>A0A7Z0D8F2_9ACTN</name>
<feature type="compositionally biased region" description="Low complexity" evidence="1">
    <location>
        <begin position="235"/>
        <end position="261"/>
    </location>
</feature>
<comment type="caution">
    <text evidence="3">The sequence shown here is derived from an EMBL/GenBank/DDBJ whole genome shotgun (WGS) entry which is preliminary data.</text>
</comment>
<keyword evidence="4" id="KW-1185">Reference proteome</keyword>